<dbReference type="EMBL" id="BAABLO010000003">
    <property type="protein sequence ID" value="GAA4715140.1"/>
    <property type="molecule type" value="Genomic_DNA"/>
</dbReference>
<evidence type="ECO:0000256" key="1">
    <source>
        <dbReference type="ARBA" id="ARBA00022898"/>
    </source>
</evidence>
<dbReference type="PIRSF" id="PIRSF000390">
    <property type="entry name" value="PLP_StrS"/>
    <property type="match status" value="1"/>
</dbReference>
<sequence length="376" mass="40100">MTAVDDTDVSLRVPFADLAMQTAEVRPELDAVWRELLDSHRFIGGDVVEAFEREWAAYCGTDFAVSVGNGTDSLHLILRALGIGRGDEVVVPANTFIATAEAVVLAGAVPVFVDVLPDTLLVDPAQVEAAITPRTAAVVPVHLFGQMADMDRLTEVAQRAGVALVEDAAQAHGAFHDGSRAGSVGAAGSFSFYPGKNLGAFGDGGAVTTSDPEMAARLRSLRDHGRALSDRYLHDHVGVNSRLDALQAGILSVKLRHLDGWTRARRAHAAAYREQLPADVVTMVEETPATPSVHHLAVVRTERRQEAVDGLALRGIDTGIHYPVPCHLQEPYAAYSRGPLPVAESAASEILSLPMFPHLTPDQVSHVCESVAAVLR</sequence>
<dbReference type="Gene3D" id="3.90.1150.10">
    <property type="entry name" value="Aspartate Aminotransferase, domain 1"/>
    <property type="match status" value="1"/>
</dbReference>
<keyword evidence="4" id="KW-0808">Transferase</keyword>
<dbReference type="PANTHER" id="PTHR30244">
    <property type="entry name" value="TRANSAMINASE"/>
    <property type="match status" value="1"/>
</dbReference>
<organism evidence="4 5">
    <name type="scientific">Pedococcus ginsenosidimutans</name>
    <dbReference type="NCBI Taxonomy" id="490570"/>
    <lineage>
        <taxon>Bacteria</taxon>
        <taxon>Bacillati</taxon>
        <taxon>Actinomycetota</taxon>
        <taxon>Actinomycetes</taxon>
        <taxon>Micrococcales</taxon>
        <taxon>Intrasporangiaceae</taxon>
        <taxon>Pedococcus</taxon>
    </lineage>
</organism>
<dbReference type="CDD" id="cd00616">
    <property type="entry name" value="AHBA_syn"/>
    <property type="match status" value="1"/>
</dbReference>
<evidence type="ECO:0000256" key="2">
    <source>
        <dbReference type="ARBA" id="ARBA00037999"/>
    </source>
</evidence>
<name>A0ABP8XVX7_9MICO</name>
<gene>
    <name evidence="4" type="ORF">GCM10025782_09580</name>
</gene>
<dbReference type="PANTHER" id="PTHR30244:SF36">
    <property type="entry name" value="3-OXO-GLUCOSE-6-PHOSPHATE:GLUTAMATE AMINOTRANSFERASE"/>
    <property type="match status" value="1"/>
</dbReference>
<keyword evidence="5" id="KW-1185">Reference proteome</keyword>
<dbReference type="InterPro" id="IPR015421">
    <property type="entry name" value="PyrdxlP-dep_Trfase_major"/>
</dbReference>
<keyword evidence="4" id="KW-0032">Aminotransferase</keyword>
<dbReference type="Gene3D" id="3.40.640.10">
    <property type="entry name" value="Type I PLP-dependent aspartate aminotransferase-like (Major domain)"/>
    <property type="match status" value="1"/>
</dbReference>
<evidence type="ECO:0000313" key="5">
    <source>
        <dbReference type="Proteomes" id="UP001500556"/>
    </source>
</evidence>
<dbReference type="GO" id="GO:0008483">
    <property type="term" value="F:transaminase activity"/>
    <property type="evidence" value="ECO:0007669"/>
    <property type="project" value="UniProtKB-KW"/>
</dbReference>
<proteinExistence type="inferred from homology"/>
<dbReference type="Proteomes" id="UP001500556">
    <property type="component" value="Unassembled WGS sequence"/>
</dbReference>
<dbReference type="Pfam" id="PF01041">
    <property type="entry name" value="DegT_DnrJ_EryC1"/>
    <property type="match status" value="1"/>
</dbReference>
<comment type="similarity">
    <text evidence="2 3">Belongs to the DegT/DnrJ/EryC1 family.</text>
</comment>
<dbReference type="InterPro" id="IPR015424">
    <property type="entry name" value="PyrdxlP-dep_Trfase"/>
</dbReference>
<accession>A0ABP8XVX7</accession>
<dbReference type="InterPro" id="IPR015422">
    <property type="entry name" value="PyrdxlP-dep_Trfase_small"/>
</dbReference>
<evidence type="ECO:0000313" key="4">
    <source>
        <dbReference type="EMBL" id="GAA4715140.1"/>
    </source>
</evidence>
<evidence type="ECO:0000256" key="3">
    <source>
        <dbReference type="RuleBase" id="RU004508"/>
    </source>
</evidence>
<comment type="caution">
    <text evidence="4">The sequence shown here is derived from an EMBL/GenBank/DDBJ whole genome shotgun (WGS) entry which is preliminary data.</text>
</comment>
<keyword evidence="1 3" id="KW-0663">Pyridoxal phosphate</keyword>
<dbReference type="SUPFAM" id="SSF53383">
    <property type="entry name" value="PLP-dependent transferases"/>
    <property type="match status" value="1"/>
</dbReference>
<reference evidence="5" key="1">
    <citation type="journal article" date="2019" name="Int. J. Syst. Evol. Microbiol.">
        <title>The Global Catalogue of Microorganisms (GCM) 10K type strain sequencing project: providing services to taxonomists for standard genome sequencing and annotation.</title>
        <authorList>
            <consortium name="The Broad Institute Genomics Platform"/>
            <consortium name="The Broad Institute Genome Sequencing Center for Infectious Disease"/>
            <person name="Wu L."/>
            <person name="Ma J."/>
        </authorList>
    </citation>
    <scope>NUCLEOTIDE SEQUENCE [LARGE SCALE GENOMIC DNA]</scope>
    <source>
        <strain evidence="5">JCM 18961</strain>
    </source>
</reference>
<protein>
    <submittedName>
        <fullName evidence="4">DegT/DnrJ/EryC1/StrS family aminotransferase</fullName>
    </submittedName>
</protein>
<dbReference type="InterPro" id="IPR000653">
    <property type="entry name" value="DegT/StrS_aminotransferase"/>
</dbReference>
<dbReference type="RefSeq" id="WP_345501535.1">
    <property type="nucleotide sequence ID" value="NZ_BAABLO010000003.1"/>
</dbReference>